<accession>A0ABT7UZM3</accession>
<evidence type="ECO:0000313" key="2">
    <source>
        <dbReference type="Proteomes" id="UP001529343"/>
    </source>
</evidence>
<dbReference type="EMBL" id="JAUDDW010000039">
    <property type="protein sequence ID" value="MDM8267150.1"/>
    <property type="molecule type" value="Genomic_DNA"/>
</dbReference>
<gene>
    <name evidence="1" type="ORF">QUW44_08360</name>
</gene>
<name>A0ABT7UZM3_9LACO</name>
<keyword evidence="2" id="KW-1185">Reference proteome</keyword>
<proteinExistence type="predicted"/>
<comment type="caution">
    <text evidence="1">The sequence shown here is derived from an EMBL/GenBank/DDBJ whole genome shotgun (WGS) entry which is preliminary data.</text>
</comment>
<dbReference type="InterPro" id="IPR013325">
    <property type="entry name" value="RNA_pol_sigma_r2"/>
</dbReference>
<sequence length="191" mass="22465">MTTKKLQDGFNFLYSDKRTRLVHGVLKSLGISVNRDDYGDLFQEGCLIFAQVFADYPEPITTAMEQRRLMSYAFRKIRWRLLDILRHQQRGVEVSQYSLDQDELTPEGRELVDPRAQLPFDQLTNDAFFVELWMRSSKQGRRYLQLALQDRFDSDVAIAKHCGVSRQAVHQWKQQLIATAHRLQKDWPDMV</sequence>
<dbReference type="SUPFAM" id="SSF88946">
    <property type="entry name" value="Sigma2 domain of RNA polymerase sigma factors"/>
    <property type="match status" value="1"/>
</dbReference>
<reference evidence="2" key="1">
    <citation type="submission" date="2023-06" db="EMBL/GenBank/DDBJ databases">
        <title>Identification and characterization of horizontal gene transfer across gut microbiota members of farm animals based on homology search.</title>
        <authorList>
            <person name="Zeman M."/>
            <person name="Kubasova T."/>
            <person name="Jahodarova E."/>
            <person name="Nykrynova M."/>
            <person name="Rychlik I."/>
        </authorList>
    </citation>
    <scope>NUCLEOTIDE SEQUENCE [LARGE SCALE GENOMIC DNA]</scope>
    <source>
        <strain evidence="2">161_Gplus</strain>
    </source>
</reference>
<evidence type="ECO:0000313" key="1">
    <source>
        <dbReference type="EMBL" id="MDM8267150.1"/>
    </source>
</evidence>
<dbReference type="RefSeq" id="WP_289586532.1">
    <property type="nucleotide sequence ID" value="NZ_JAUDDW010000039.1"/>
</dbReference>
<dbReference type="Proteomes" id="UP001529343">
    <property type="component" value="Unassembled WGS sequence"/>
</dbReference>
<organism evidence="1 2">
    <name type="scientific">Limosilactobacillus pontis</name>
    <dbReference type="NCBI Taxonomy" id="35787"/>
    <lineage>
        <taxon>Bacteria</taxon>
        <taxon>Bacillati</taxon>
        <taxon>Bacillota</taxon>
        <taxon>Bacilli</taxon>
        <taxon>Lactobacillales</taxon>
        <taxon>Lactobacillaceae</taxon>
        <taxon>Limosilactobacillus</taxon>
    </lineage>
</organism>
<protein>
    <submittedName>
        <fullName evidence="1">RNA polymerase subunit sigma-24</fullName>
    </submittedName>
</protein>